<keyword evidence="1" id="KW-0812">Transmembrane</keyword>
<organism evidence="2 3">
    <name type="scientific">Candidatus Yanofskybacteria bacterium RIFCSPHIGHO2_01_FULL_39_8b</name>
    <dbReference type="NCBI Taxonomy" id="1802659"/>
    <lineage>
        <taxon>Bacteria</taxon>
        <taxon>Candidatus Yanofskyibacteriota</taxon>
    </lineage>
</organism>
<evidence type="ECO:0000313" key="3">
    <source>
        <dbReference type="Proteomes" id="UP000177594"/>
    </source>
</evidence>
<accession>A0A1F8EIM6</accession>
<feature type="transmembrane region" description="Helical" evidence="1">
    <location>
        <begin position="99"/>
        <end position="123"/>
    </location>
</feature>
<feature type="transmembrane region" description="Helical" evidence="1">
    <location>
        <begin position="143"/>
        <end position="162"/>
    </location>
</feature>
<name>A0A1F8EIM6_9BACT</name>
<gene>
    <name evidence="2" type="ORF">A2817_01545</name>
</gene>
<dbReference type="AlphaFoldDB" id="A0A1F8EIM6"/>
<keyword evidence="1" id="KW-1133">Transmembrane helix</keyword>
<reference evidence="2 3" key="1">
    <citation type="journal article" date="2016" name="Nat. Commun.">
        <title>Thousands of microbial genomes shed light on interconnected biogeochemical processes in an aquifer system.</title>
        <authorList>
            <person name="Anantharaman K."/>
            <person name="Brown C.T."/>
            <person name="Hug L.A."/>
            <person name="Sharon I."/>
            <person name="Castelle C.J."/>
            <person name="Probst A.J."/>
            <person name="Thomas B.C."/>
            <person name="Singh A."/>
            <person name="Wilkins M.J."/>
            <person name="Karaoz U."/>
            <person name="Brodie E.L."/>
            <person name="Williams K.H."/>
            <person name="Hubbard S.S."/>
            <person name="Banfield J.F."/>
        </authorList>
    </citation>
    <scope>NUCLEOTIDE SEQUENCE [LARGE SCALE GENOMIC DNA]</scope>
</reference>
<evidence type="ECO:0000256" key="1">
    <source>
        <dbReference type="SAM" id="Phobius"/>
    </source>
</evidence>
<feature type="transmembrane region" description="Helical" evidence="1">
    <location>
        <begin position="20"/>
        <end position="39"/>
    </location>
</feature>
<proteinExistence type="predicted"/>
<feature type="transmembrane region" description="Helical" evidence="1">
    <location>
        <begin position="46"/>
        <end position="63"/>
    </location>
</feature>
<sequence>MEIFLIFIPLLLLENLLLPAFLGPGPFFILPIFIIGLLLHASSWKILIFQLIPIILIMLLFTGANVMRLAAPLIVIFLICLGLNKFFDFTEQIKNNFSFINIMMGALLLLIFVLFYSFLFIFMDNSYNIITGWNKWRMFFAVSWLNIFSWSLVISILLKYVFKKK</sequence>
<keyword evidence="1" id="KW-0472">Membrane</keyword>
<feature type="transmembrane region" description="Helical" evidence="1">
    <location>
        <begin position="69"/>
        <end position="87"/>
    </location>
</feature>
<dbReference type="Proteomes" id="UP000177594">
    <property type="component" value="Unassembled WGS sequence"/>
</dbReference>
<evidence type="ECO:0000313" key="2">
    <source>
        <dbReference type="EMBL" id="OGM99898.1"/>
    </source>
</evidence>
<comment type="caution">
    <text evidence="2">The sequence shown here is derived from an EMBL/GenBank/DDBJ whole genome shotgun (WGS) entry which is preliminary data.</text>
</comment>
<dbReference type="EMBL" id="MGIZ01000007">
    <property type="protein sequence ID" value="OGM99898.1"/>
    <property type="molecule type" value="Genomic_DNA"/>
</dbReference>
<protein>
    <submittedName>
        <fullName evidence="2">Uncharacterized protein</fullName>
    </submittedName>
</protein>